<evidence type="ECO:0000256" key="5">
    <source>
        <dbReference type="ARBA" id="ARBA00023136"/>
    </source>
</evidence>
<keyword evidence="11" id="KW-1185">Reference proteome</keyword>
<feature type="compositionally biased region" description="Polar residues" evidence="8">
    <location>
        <begin position="402"/>
        <end position="413"/>
    </location>
</feature>
<dbReference type="Pfam" id="PF01529">
    <property type="entry name" value="DHHC"/>
    <property type="match status" value="1"/>
</dbReference>
<dbReference type="GO" id="GO:0006612">
    <property type="term" value="P:protein targeting to membrane"/>
    <property type="evidence" value="ECO:0007669"/>
    <property type="project" value="TreeGrafter"/>
</dbReference>
<dbReference type="InterPro" id="IPR001594">
    <property type="entry name" value="Palmitoyltrfase_DHHC"/>
</dbReference>
<dbReference type="PROSITE" id="PS50216">
    <property type="entry name" value="DHHC"/>
    <property type="match status" value="1"/>
</dbReference>
<evidence type="ECO:0000313" key="10">
    <source>
        <dbReference type="EnsemblMetazoa" id="XP_012059788.1"/>
    </source>
</evidence>
<gene>
    <name evidence="10" type="primary">105622996</name>
</gene>
<dbReference type="InParanoid" id="A0A158NQI0"/>
<evidence type="ECO:0000313" key="11">
    <source>
        <dbReference type="Proteomes" id="UP000005205"/>
    </source>
</evidence>
<proteinExistence type="inferred from homology"/>
<dbReference type="PANTHER" id="PTHR22883:SF203">
    <property type="entry name" value="PALMITOYLTRANSFERASE"/>
    <property type="match status" value="1"/>
</dbReference>
<keyword evidence="3 7" id="KW-0812">Transmembrane</keyword>
<dbReference type="EMBL" id="ADTU01023314">
    <property type="status" value="NOT_ANNOTATED_CDS"/>
    <property type="molecule type" value="Genomic_DNA"/>
</dbReference>
<evidence type="ECO:0000256" key="8">
    <source>
        <dbReference type="SAM" id="MobiDB-lite"/>
    </source>
</evidence>
<dbReference type="GO" id="GO:0016020">
    <property type="term" value="C:membrane"/>
    <property type="evidence" value="ECO:0007669"/>
    <property type="project" value="UniProtKB-SubCell"/>
</dbReference>
<feature type="compositionally biased region" description="Basic and acidic residues" evidence="8">
    <location>
        <begin position="445"/>
        <end position="469"/>
    </location>
</feature>
<evidence type="ECO:0000256" key="2">
    <source>
        <dbReference type="ARBA" id="ARBA00022679"/>
    </source>
</evidence>
<evidence type="ECO:0000256" key="6">
    <source>
        <dbReference type="ARBA" id="ARBA00023315"/>
    </source>
</evidence>
<evidence type="ECO:0000256" key="7">
    <source>
        <dbReference type="RuleBase" id="RU079119"/>
    </source>
</evidence>
<dbReference type="PANTHER" id="PTHR22883">
    <property type="entry name" value="ZINC FINGER DHHC DOMAIN CONTAINING PROTEIN"/>
    <property type="match status" value="1"/>
</dbReference>
<reference evidence="10" key="2">
    <citation type="submission" date="2016-04" db="UniProtKB">
        <authorList>
            <consortium name="EnsemblMetazoa"/>
        </authorList>
    </citation>
    <scope>IDENTIFICATION</scope>
</reference>
<dbReference type="EC" id="2.3.1.225" evidence="7"/>
<keyword evidence="6 7" id="KW-0012">Acyltransferase</keyword>
<protein>
    <recommendedName>
        <fullName evidence="7">Palmitoyltransferase</fullName>
        <ecNumber evidence="7">2.3.1.225</ecNumber>
    </recommendedName>
</protein>
<dbReference type="KEGG" id="acep:105622996"/>
<feature type="transmembrane region" description="Helical" evidence="7">
    <location>
        <begin position="51"/>
        <end position="69"/>
    </location>
</feature>
<organism evidence="10 11">
    <name type="scientific">Atta cephalotes</name>
    <name type="common">Leafcutter ant</name>
    <dbReference type="NCBI Taxonomy" id="12957"/>
    <lineage>
        <taxon>Eukaryota</taxon>
        <taxon>Metazoa</taxon>
        <taxon>Ecdysozoa</taxon>
        <taxon>Arthropoda</taxon>
        <taxon>Hexapoda</taxon>
        <taxon>Insecta</taxon>
        <taxon>Pterygota</taxon>
        <taxon>Neoptera</taxon>
        <taxon>Endopterygota</taxon>
        <taxon>Hymenoptera</taxon>
        <taxon>Apocrita</taxon>
        <taxon>Aculeata</taxon>
        <taxon>Formicoidea</taxon>
        <taxon>Formicidae</taxon>
        <taxon>Myrmicinae</taxon>
        <taxon>Atta</taxon>
    </lineage>
</organism>
<evidence type="ECO:0000256" key="3">
    <source>
        <dbReference type="ARBA" id="ARBA00022692"/>
    </source>
</evidence>
<evidence type="ECO:0000259" key="9">
    <source>
        <dbReference type="Pfam" id="PF01529"/>
    </source>
</evidence>
<comment type="domain">
    <text evidence="7">The DHHC domain is required for palmitoyltransferase activity.</text>
</comment>
<reference evidence="11" key="1">
    <citation type="journal article" date="2011" name="PLoS Genet.">
        <title>The genome sequence of the leaf-cutter ant Atta cephalotes reveals insights into its obligate symbiotic lifestyle.</title>
        <authorList>
            <person name="Suen G."/>
            <person name="Teiling C."/>
            <person name="Li L."/>
            <person name="Holt C."/>
            <person name="Abouheif E."/>
            <person name="Bornberg-Bauer E."/>
            <person name="Bouffard P."/>
            <person name="Caldera E.J."/>
            <person name="Cash E."/>
            <person name="Cavanaugh A."/>
            <person name="Denas O."/>
            <person name="Elhaik E."/>
            <person name="Fave M.J."/>
            <person name="Gadau J."/>
            <person name="Gibson J.D."/>
            <person name="Graur D."/>
            <person name="Grubbs K.J."/>
            <person name="Hagen D.E."/>
            <person name="Harkins T.T."/>
            <person name="Helmkampf M."/>
            <person name="Hu H."/>
            <person name="Johnson B.R."/>
            <person name="Kim J."/>
            <person name="Marsh S.E."/>
            <person name="Moeller J.A."/>
            <person name="Munoz-Torres M.C."/>
            <person name="Murphy M.C."/>
            <person name="Naughton M.C."/>
            <person name="Nigam S."/>
            <person name="Overson R."/>
            <person name="Rajakumar R."/>
            <person name="Reese J.T."/>
            <person name="Scott J.J."/>
            <person name="Smith C.R."/>
            <person name="Tao S."/>
            <person name="Tsutsui N.D."/>
            <person name="Viljakainen L."/>
            <person name="Wissler L."/>
            <person name="Yandell M.D."/>
            <person name="Zimmer F."/>
            <person name="Taylor J."/>
            <person name="Slater S.C."/>
            <person name="Clifton S.W."/>
            <person name="Warren W.C."/>
            <person name="Elsik C.G."/>
            <person name="Smith C.D."/>
            <person name="Weinstock G.M."/>
            <person name="Gerardo N.M."/>
            <person name="Currie C.R."/>
        </authorList>
    </citation>
    <scope>NUCLEOTIDE SEQUENCE [LARGE SCALE GENOMIC DNA]</scope>
</reference>
<feature type="compositionally biased region" description="Basic and acidic residues" evidence="8">
    <location>
        <begin position="414"/>
        <end position="423"/>
    </location>
</feature>
<feature type="domain" description="Palmitoyltransferase DHHC" evidence="9">
    <location>
        <begin position="135"/>
        <end position="283"/>
    </location>
</feature>
<feature type="compositionally biased region" description="Low complexity" evidence="8">
    <location>
        <begin position="424"/>
        <end position="438"/>
    </location>
</feature>
<dbReference type="OrthoDB" id="272303at2759"/>
<accession>A0A158NQI0</accession>
<keyword evidence="5 7" id="KW-0472">Membrane</keyword>
<comment type="subcellular location">
    <subcellularLocation>
        <location evidence="1">Membrane</location>
        <topology evidence="1">Multi-pass membrane protein</topology>
    </subcellularLocation>
</comment>
<comment type="catalytic activity">
    <reaction evidence="7">
        <text>L-cysteinyl-[protein] + hexadecanoyl-CoA = S-hexadecanoyl-L-cysteinyl-[protein] + CoA</text>
        <dbReference type="Rhea" id="RHEA:36683"/>
        <dbReference type="Rhea" id="RHEA-COMP:10131"/>
        <dbReference type="Rhea" id="RHEA-COMP:11032"/>
        <dbReference type="ChEBI" id="CHEBI:29950"/>
        <dbReference type="ChEBI" id="CHEBI:57287"/>
        <dbReference type="ChEBI" id="CHEBI:57379"/>
        <dbReference type="ChEBI" id="CHEBI:74151"/>
        <dbReference type="EC" id="2.3.1.225"/>
    </reaction>
</comment>
<feature type="transmembrane region" description="Helical" evidence="7">
    <location>
        <begin position="81"/>
        <end position="103"/>
    </location>
</feature>
<dbReference type="GO" id="GO:0005783">
    <property type="term" value="C:endoplasmic reticulum"/>
    <property type="evidence" value="ECO:0007669"/>
    <property type="project" value="TreeGrafter"/>
</dbReference>
<dbReference type="InterPro" id="IPR039859">
    <property type="entry name" value="PFA4/ZDH16/20/ERF2-like"/>
</dbReference>
<dbReference type="eggNOG" id="KOG1311">
    <property type="taxonomic scope" value="Eukaryota"/>
</dbReference>
<feature type="transmembrane region" description="Helical" evidence="7">
    <location>
        <begin position="179"/>
        <end position="199"/>
    </location>
</feature>
<sequence length="653" mass="72568">MVNERCVNNNRIGRCCTTWRVEDTQPGHVPPEHRRFRRVHGLQLPLHPQQIIGWVLLTVVFVGTFTVLLTTPPLLPELRFILSLLFAALFLLQLSSHLTVLLLDPADPEVRARPVRTIVPEFDRTKHRHVIENGRCHLCNITTRGRRTKHCSICNKCVSRFDHHCKWLNNCIGGRNYPAFLVCLTSTLVAALAVTALALGELVNAHLFVNNNNWNETWNTTSMNNGTAMPPLLPVTGTGTGSIILVTVIGVLSAIAAVMLIHLCFFHGYIACLGLTTYEYVRNKRERGGTAADSRTTSRTTSGLVCGIPYACTAAADEEDRINRTGARGFYSRFCENGPLKPCKTNTTSVTTDVYVCSTQECPEEIRSDEAMANVKDVSSKTRGGRNFRLCFSYDSRTTETSIQVSSSQTTESLRNHVRDSPDTKSSSTPSPVSCCFSIMNHPDGGSRHDGNGQKRRTDRDNNRIEPTKRSCGTMRRIQTFLQARLRKGSRQRLTTTSSSAIARHCGNKIIPQPGSPPDVALALTEHQDRNHQVEALTTELTPSDYPRPPARLPALDFSRTVRKIRKVPSNTTDISVLGQMPPSTISKRNQTHLRTRRSGSFSKKRPHFKIGSHVVTQTAQLSPIPESELSKPATPRSPSRSNSIFAFPPLHE</sequence>
<name>A0A158NQI0_ATTCE</name>
<dbReference type="Proteomes" id="UP000005205">
    <property type="component" value="Unassembled WGS sequence"/>
</dbReference>
<comment type="similarity">
    <text evidence="7">Belongs to the DHHC palmitoyltransferase family.</text>
</comment>
<dbReference type="AlphaFoldDB" id="A0A158NQI0"/>
<feature type="region of interest" description="Disordered" evidence="8">
    <location>
        <begin position="618"/>
        <end position="653"/>
    </location>
</feature>
<evidence type="ECO:0000256" key="4">
    <source>
        <dbReference type="ARBA" id="ARBA00022989"/>
    </source>
</evidence>
<feature type="region of interest" description="Disordered" evidence="8">
    <location>
        <begin position="402"/>
        <end position="472"/>
    </location>
</feature>
<dbReference type="EnsemblMetazoa" id="XM_012204398.1">
    <property type="protein sequence ID" value="XP_012059788.1"/>
    <property type="gene ID" value="LOC105622996"/>
</dbReference>
<evidence type="ECO:0000256" key="1">
    <source>
        <dbReference type="ARBA" id="ARBA00004141"/>
    </source>
</evidence>
<keyword evidence="2 7" id="KW-0808">Transferase</keyword>
<dbReference type="STRING" id="12957.A0A158NQI0"/>
<dbReference type="GO" id="GO:0005794">
    <property type="term" value="C:Golgi apparatus"/>
    <property type="evidence" value="ECO:0007669"/>
    <property type="project" value="TreeGrafter"/>
</dbReference>
<keyword evidence="4 7" id="KW-1133">Transmembrane helix</keyword>
<feature type="transmembrane region" description="Helical" evidence="7">
    <location>
        <begin position="242"/>
        <end position="275"/>
    </location>
</feature>
<dbReference type="GO" id="GO:0019706">
    <property type="term" value="F:protein-cysteine S-palmitoyltransferase activity"/>
    <property type="evidence" value="ECO:0007669"/>
    <property type="project" value="UniProtKB-EC"/>
</dbReference>
<dbReference type="OMA" id="VCSTHEE"/>